<evidence type="ECO:0000313" key="22">
    <source>
        <dbReference type="Proteomes" id="UP000249293"/>
    </source>
</evidence>
<evidence type="ECO:0000256" key="5">
    <source>
        <dbReference type="ARBA" id="ARBA00012483"/>
    </source>
</evidence>
<dbReference type="EMBL" id="CP028774">
    <property type="protein sequence ID" value="AWU75667.1"/>
    <property type="molecule type" value="Genomic_DNA"/>
</dbReference>
<comment type="catalytic activity">
    <reaction evidence="1">
        <text>S-ubiquitinyl-[E2 ubiquitin-conjugating enzyme]-L-cysteine + [acceptor protein]-L-lysine = [E2 ubiquitin-conjugating enzyme]-L-cysteine + N(6)-ubiquitinyl-[acceptor protein]-L-lysine.</text>
        <dbReference type="EC" id="2.3.2.27"/>
    </reaction>
</comment>
<proteinExistence type="inferred from homology"/>
<evidence type="ECO:0000256" key="18">
    <source>
        <dbReference type="ARBA" id="ARBA00041230"/>
    </source>
</evidence>
<dbReference type="PANTHER" id="PTHR23350:SF0">
    <property type="entry name" value="PEROXISOME BIOGENESIS FACTOR 10"/>
    <property type="match status" value="1"/>
</dbReference>
<comment type="similarity">
    <text evidence="4">Belongs to the pex2/pex10/pex12 family.</text>
</comment>
<dbReference type="InterPro" id="IPR025654">
    <property type="entry name" value="PEX2/10"/>
</dbReference>
<evidence type="ECO:0000256" key="11">
    <source>
        <dbReference type="ARBA" id="ARBA00022771"/>
    </source>
</evidence>
<evidence type="ECO:0000256" key="3">
    <source>
        <dbReference type="ARBA" id="ARBA00004906"/>
    </source>
</evidence>
<evidence type="ECO:0000313" key="21">
    <source>
        <dbReference type="EMBL" id="AWU75667.1"/>
    </source>
</evidence>
<keyword evidence="10" id="KW-0479">Metal-binding</keyword>
<dbReference type="PANTHER" id="PTHR23350">
    <property type="entry name" value="PEROXISOME ASSEMBLY PROTEIN 10"/>
    <property type="match status" value="1"/>
</dbReference>
<dbReference type="SUPFAM" id="SSF57850">
    <property type="entry name" value="RING/U-box"/>
    <property type="match status" value="1"/>
</dbReference>
<feature type="domain" description="RING-type" evidence="20">
    <location>
        <begin position="221"/>
        <end position="263"/>
    </location>
</feature>
<keyword evidence="22" id="KW-1185">Reference proteome</keyword>
<keyword evidence="15" id="KW-1133">Transmembrane helix</keyword>
<dbReference type="GeneID" id="40383432"/>
<dbReference type="PROSITE" id="PS00518">
    <property type="entry name" value="ZF_RING_1"/>
    <property type="match status" value="1"/>
</dbReference>
<comment type="subcellular location">
    <subcellularLocation>
        <location evidence="2">Peroxisome membrane</location>
        <topology evidence="2">Multi-pass membrane protein</topology>
    </subcellularLocation>
</comment>
<keyword evidence="17" id="KW-0576">Peroxisome</keyword>
<evidence type="ECO:0000256" key="9">
    <source>
        <dbReference type="ARBA" id="ARBA00022692"/>
    </source>
</evidence>
<evidence type="ECO:0000256" key="13">
    <source>
        <dbReference type="ARBA" id="ARBA00022833"/>
    </source>
</evidence>
<evidence type="ECO:0000256" key="17">
    <source>
        <dbReference type="ARBA" id="ARBA00023140"/>
    </source>
</evidence>
<dbReference type="STRING" id="4909.A0A2U9R2W7"/>
<evidence type="ECO:0000256" key="10">
    <source>
        <dbReference type="ARBA" id="ARBA00022723"/>
    </source>
</evidence>
<keyword evidence="6" id="KW-0813">Transport</keyword>
<evidence type="ECO:0000256" key="2">
    <source>
        <dbReference type="ARBA" id="ARBA00004585"/>
    </source>
</evidence>
<dbReference type="VEuPathDB" id="FungiDB:C5L36_0B09080"/>
<evidence type="ECO:0000256" key="7">
    <source>
        <dbReference type="ARBA" id="ARBA00022593"/>
    </source>
</evidence>
<comment type="pathway">
    <text evidence="3">Protein modification; protein ubiquitination.</text>
</comment>
<dbReference type="GO" id="GO:0016558">
    <property type="term" value="P:protein import into peroxisome matrix"/>
    <property type="evidence" value="ECO:0007669"/>
    <property type="project" value="InterPro"/>
</dbReference>
<dbReference type="InterPro" id="IPR001841">
    <property type="entry name" value="Znf_RING"/>
</dbReference>
<keyword evidence="9" id="KW-0812">Transmembrane</keyword>
<dbReference type="EC" id="2.3.2.27" evidence="5"/>
<dbReference type="AlphaFoldDB" id="A0A2U9R2W7"/>
<evidence type="ECO:0000256" key="4">
    <source>
        <dbReference type="ARBA" id="ARBA00008704"/>
    </source>
</evidence>
<dbReference type="RefSeq" id="XP_029321144.1">
    <property type="nucleotide sequence ID" value="XM_029465285.1"/>
</dbReference>
<dbReference type="PROSITE" id="PS50089">
    <property type="entry name" value="ZF_RING_2"/>
    <property type="match status" value="1"/>
</dbReference>
<evidence type="ECO:0000256" key="1">
    <source>
        <dbReference type="ARBA" id="ARBA00000900"/>
    </source>
</evidence>
<keyword evidence="7" id="KW-0962">Peroxisome biogenesis</keyword>
<dbReference type="InterPro" id="IPR017907">
    <property type="entry name" value="Znf_RING_CS"/>
</dbReference>
<evidence type="ECO:0000259" key="20">
    <source>
        <dbReference type="PROSITE" id="PS50089"/>
    </source>
</evidence>
<dbReference type="GO" id="GO:0005778">
    <property type="term" value="C:peroxisomal membrane"/>
    <property type="evidence" value="ECO:0007669"/>
    <property type="project" value="UniProtKB-SubCell"/>
</dbReference>
<dbReference type="Proteomes" id="UP000249293">
    <property type="component" value="Chromosome 2"/>
</dbReference>
<evidence type="ECO:0000256" key="14">
    <source>
        <dbReference type="ARBA" id="ARBA00022927"/>
    </source>
</evidence>
<dbReference type="SMART" id="SM00184">
    <property type="entry name" value="RING"/>
    <property type="match status" value="1"/>
</dbReference>
<accession>A0A2U9R2W7</accession>
<dbReference type="Gene3D" id="3.30.40.10">
    <property type="entry name" value="Zinc/RING finger domain, C3HC4 (zinc finger)"/>
    <property type="match status" value="1"/>
</dbReference>
<sequence length="275" mass="30689">MSSDNFNYKKLLPRANAPVLVRAQQKDTLFEDELAQRLSRLLKPNPRNTTTRGTGIQPPSPSLVARAIHLCATVAVGGRTLGDEYVGTTLVSGKRWLYVLLELVLCYLHTANNVSLLNTVLLLHRSLFYWTGQYRSLSLRLAAVEYANTSMSTAATTNTYPLLGILCAAEGLRECIALYSGNKKPKYSTSTAIDSTRLDNTQLQIQQYTQNTCRYEFLGSCPLCMDIMVHPCAAQCGHAFCWNCAHEWANRNNSIIPKCPVCRAPFPQRELVVLR</sequence>
<evidence type="ECO:0000256" key="19">
    <source>
        <dbReference type="PROSITE-ProRule" id="PRU00175"/>
    </source>
</evidence>
<keyword evidence="12" id="KW-0833">Ubl conjugation pathway</keyword>
<keyword evidence="8" id="KW-0808">Transferase</keyword>
<dbReference type="OrthoDB" id="6270329at2759"/>
<dbReference type="GO" id="GO:0061630">
    <property type="term" value="F:ubiquitin protein ligase activity"/>
    <property type="evidence" value="ECO:0007669"/>
    <property type="project" value="UniProtKB-EC"/>
</dbReference>
<protein>
    <recommendedName>
        <fullName evidence="5">RING-type E3 ubiquitin transferase</fullName>
        <ecNumber evidence="5">2.3.2.27</ecNumber>
    </recommendedName>
    <alternativeName>
        <fullName evidence="18">Peroxin-10</fullName>
    </alternativeName>
</protein>
<name>A0A2U9R2W7_PICKU</name>
<evidence type="ECO:0000256" key="15">
    <source>
        <dbReference type="ARBA" id="ARBA00022989"/>
    </source>
</evidence>
<reference evidence="21 22" key="1">
    <citation type="submission" date="2018-06" db="EMBL/GenBank/DDBJ databases">
        <title>Population genomics shows no distinction between pathogenic Candida krusei and environmental Pichia kudriavzevii: One species, four names.</title>
        <authorList>
            <person name="Douglass A.P."/>
            <person name="Offei B."/>
            <person name="Braun-Galleani S."/>
            <person name="Coughlan A.Y."/>
            <person name="Martos A."/>
            <person name="Ortiz-Merino R.A."/>
            <person name="Byrne K.P."/>
            <person name="Wolfe K.H."/>
        </authorList>
    </citation>
    <scope>NUCLEOTIDE SEQUENCE [LARGE SCALE GENOMIC DNA]</scope>
    <source>
        <strain evidence="21 22">CBS573</strain>
    </source>
</reference>
<dbReference type="InterPro" id="IPR013083">
    <property type="entry name" value="Znf_RING/FYVE/PHD"/>
</dbReference>
<dbReference type="GO" id="GO:0008270">
    <property type="term" value="F:zinc ion binding"/>
    <property type="evidence" value="ECO:0007669"/>
    <property type="project" value="UniProtKB-KW"/>
</dbReference>
<dbReference type="Pfam" id="PF13639">
    <property type="entry name" value="zf-RING_2"/>
    <property type="match status" value="1"/>
</dbReference>
<keyword evidence="16" id="KW-0472">Membrane</keyword>
<organism evidence="21 22">
    <name type="scientific">Pichia kudriavzevii</name>
    <name type="common">Yeast</name>
    <name type="synonym">Issatchenkia orientalis</name>
    <dbReference type="NCBI Taxonomy" id="4909"/>
    <lineage>
        <taxon>Eukaryota</taxon>
        <taxon>Fungi</taxon>
        <taxon>Dikarya</taxon>
        <taxon>Ascomycota</taxon>
        <taxon>Saccharomycotina</taxon>
        <taxon>Pichiomycetes</taxon>
        <taxon>Pichiales</taxon>
        <taxon>Pichiaceae</taxon>
        <taxon>Pichia</taxon>
    </lineage>
</organism>
<gene>
    <name evidence="21" type="ORF">C5L36_0B09080</name>
</gene>
<evidence type="ECO:0000256" key="12">
    <source>
        <dbReference type="ARBA" id="ARBA00022786"/>
    </source>
</evidence>
<evidence type="ECO:0000256" key="6">
    <source>
        <dbReference type="ARBA" id="ARBA00022448"/>
    </source>
</evidence>
<evidence type="ECO:0000256" key="8">
    <source>
        <dbReference type="ARBA" id="ARBA00022679"/>
    </source>
</evidence>
<keyword evidence="11 19" id="KW-0863">Zinc-finger</keyword>
<keyword evidence="13" id="KW-0862">Zinc</keyword>
<dbReference type="KEGG" id="pkz:C5L36_0B09080"/>
<evidence type="ECO:0000256" key="16">
    <source>
        <dbReference type="ARBA" id="ARBA00023136"/>
    </source>
</evidence>
<keyword evidence="14" id="KW-0653">Protein transport</keyword>